<keyword evidence="4" id="KW-1185">Reference proteome</keyword>
<reference evidence="3 4" key="1">
    <citation type="submission" date="2019-04" db="EMBL/GenBank/DDBJ databases">
        <title>An improved genome assembly and genetic linkage map for asparagus bean, Vigna unguiculata ssp. sesquipedialis.</title>
        <authorList>
            <person name="Xia Q."/>
            <person name="Zhang R."/>
            <person name="Dong Y."/>
        </authorList>
    </citation>
    <scope>NUCLEOTIDE SEQUENCE [LARGE SCALE GENOMIC DNA]</scope>
    <source>
        <tissue evidence="3">Leaf</tissue>
    </source>
</reference>
<organism evidence="3 4">
    <name type="scientific">Vigna unguiculata</name>
    <name type="common">Cowpea</name>
    <dbReference type="NCBI Taxonomy" id="3917"/>
    <lineage>
        <taxon>Eukaryota</taxon>
        <taxon>Viridiplantae</taxon>
        <taxon>Streptophyta</taxon>
        <taxon>Embryophyta</taxon>
        <taxon>Tracheophyta</taxon>
        <taxon>Spermatophyta</taxon>
        <taxon>Magnoliopsida</taxon>
        <taxon>eudicotyledons</taxon>
        <taxon>Gunneridae</taxon>
        <taxon>Pentapetalae</taxon>
        <taxon>rosids</taxon>
        <taxon>fabids</taxon>
        <taxon>Fabales</taxon>
        <taxon>Fabaceae</taxon>
        <taxon>Papilionoideae</taxon>
        <taxon>50 kb inversion clade</taxon>
        <taxon>NPAAA clade</taxon>
        <taxon>indigoferoid/millettioid clade</taxon>
        <taxon>Phaseoleae</taxon>
        <taxon>Vigna</taxon>
    </lineage>
</organism>
<protein>
    <submittedName>
        <fullName evidence="3">Uncharacterized protein</fullName>
    </submittedName>
</protein>
<feature type="compositionally biased region" description="Basic and acidic residues" evidence="1">
    <location>
        <begin position="33"/>
        <end position="48"/>
    </location>
</feature>
<feature type="region of interest" description="Disordered" evidence="1">
    <location>
        <begin position="33"/>
        <end position="52"/>
    </location>
</feature>
<dbReference type="Proteomes" id="UP000501690">
    <property type="component" value="Linkage Group LG4"/>
</dbReference>
<proteinExistence type="predicted"/>
<evidence type="ECO:0000313" key="3">
    <source>
        <dbReference type="EMBL" id="QCD89519.1"/>
    </source>
</evidence>
<name>A0A4D6LL76_VIGUN</name>
<dbReference type="EMBL" id="CP039348">
    <property type="protein sequence ID" value="QCD89519.1"/>
    <property type="molecule type" value="Genomic_DNA"/>
</dbReference>
<dbReference type="EMBL" id="CP039348">
    <property type="protein sequence ID" value="QCD89518.1"/>
    <property type="molecule type" value="Genomic_DNA"/>
</dbReference>
<gene>
    <name evidence="2" type="ORF">DEO72_LG4g464</name>
    <name evidence="3" type="ORF">DEO72_LG4g465</name>
</gene>
<evidence type="ECO:0000256" key="1">
    <source>
        <dbReference type="SAM" id="MobiDB-lite"/>
    </source>
</evidence>
<sequence length="73" mass="8236">MCGLLYACTRENSGELWFSCPSEHVSPMRDQQKLAEAASRERSLRREGSLLSEIPREATVPLFEPSPRRMGLA</sequence>
<evidence type="ECO:0000313" key="4">
    <source>
        <dbReference type="Proteomes" id="UP000501690"/>
    </source>
</evidence>
<evidence type="ECO:0000313" key="2">
    <source>
        <dbReference type="EMBL" id="QCD89518.1"/>
    </source>
</evidence>
<dbReference type="AlphaFoldDB" id="A0A4D6LL76"/>
<accession>A0A4D6LL76</accession>